<evidence type="ECO:0000259" key="1">
    <source>
        <dbReference type="Pfam" id="PF00391"/>
    </source>
</evidence>
<dbReference type="Pfam" id="PF00391">
    <property type="entry name" value="PEP-utilizers"/>
    <property type="match status" value="1"/>
</dbReference>
<dbReference type="InterPro" id="IPR051549">
    <property type="entry name" value="PEP_Utilizing_Enz"/>
</dbReference>
<dbReference type="Gene3D" id="3.40.50.620">
    <property type="entry name" value="HUPs"/>
    <property type="match status" value="1"/>
</dbReference>
<evidence type="ECO:0000313" key="3">
    <source>
        <dbReference type="EMBL" id="OHA20372.1"/>
    </source>
</evidence>
<evidence type="ECO:0000313" key="4">
    <source>
        <dbReference type="Proteomes" id="UP000178121"/>
    </source>
</evidence>
<dbReference type="Gene3D" id="3.30.470.20">
    <property type="entry name" value="ATP-grasp fold, B domain"/>
    <property type="match status" value="1"/>
</dbReference>
<gene>
    <name evidence="3" type="ORF">A2849_01180</name>
</gene>
<dbReference type="Gene3D" id="3.30.1490.20">
    <property type="entry name" value="ATP-grasp fold, A domain"/>
    <property type="match status" value="1"/>
</dbReference>
<sequence length="968" mass="110065">MVSEKKIRKVVYTPVVGDLFNFGHLQFLRYVRLLGDHLICGVMTDDAVASFRQRPIANLDERKAIFENLAFVDQVMVQDSKDPEGNLRSIRGKWKDAEITLVYGSNWKTLPRGEFLKSIKARVVHHPHFYNKFADSEIVRHLLTSYRQEFQNPSEFFQYFKLHDFMPDTQSKAEQFSLGTKGDTLQAIRPLLTKSVIEDLLIFTEEEWKRHSSVIGKNIRDTFSPDTIVVRSSAQREDTSTSSMAGVFQSVLGVDSKSQSDVAAAVMSVIRSYHAERETISNNQILVQRQTKDIKISGVIFTRVMETNAPYYVIDYDDTTGMSDRVTKGQGHASMKMYRFTDPKLYPKEFRPLLAAVKEIEELIPKISLDIEFAITKKGKVVIFQVRPLSVNAGHNYLDNIRTKKIIERFKEEFASLQRAKSHLAGNTTYLADMPDWNPAEIIGDRPNHLDQSLYAYIITNHAWHRARTSQGYANVDPAQLVVMFGGKPYVDVRSSFNSFVPADLPQKLREKLVLFYLHKLKTHPELQDKVEFDIVFTCFDLTFSQRSKELRKHGFSEKEIQTFKISLLSLTNKLLENYTEEVKKDLAAAVALRPKRSVIGQLAKEKAHDPRELLSLARELLDHAVSSGTIQFSRLARLAFIGKILLRSLVSRKIIDTAIYHEFLSSISTVATKMDEDFLAYTRGELHPREFLARYGHLRPGTYDITSLRYDADPALLVATAPPSTGHPKKESFVLPGKTAQKITAVFRKEGLAFDASYFFEFLKTAIEAREFSKFEFTKNLSDAIECIAKAGALLGFSREEMSSLDTENLFDLLEVEDVRDMQRAWKDLIRYRMEEKEEHKKVLLPPIIYSPQDLEIIAPYVAKPNFITEKKVEGKIVNLRMTNKSTLAIKGNIVLLENGDPGYDWIFTRKPLGLITKYGGVASHMAIRCAEFGLPAAIGCGEVIFSELAQAKGALLDCGKKKIIVR</sequence>
<feature type="domain" description="Cytidyltransferase-like" evidence="2">
    <location>
        <begin position="18"/>
        <end position="133"/>
    </location>
</feature>
<dbReference type="GO" id="GO:0005524">
    <property type="term" value="F:ATP binding"/>
    <property type="evidence" value="ECO:0007669"/>
    <property type="project" value="InterPro"/>
</dbReference>
<dbReference type="Gene3D" id="3.50.30.10">
    <property type="entry name" value="Phosphohistidine domain"/>
    <property type="match status" value="1"/>
</dbReference>
<dbReference type="InterPro" id="IPR013815">
    <property type="entry name" value="ATP_grasp_subdomain_1"/>
</dbReference>
<dbReference type="AlphaFoldDB" id="A0A1G2MBE9"/>
<dbReference type="InterPro" id="IPR014729">
    <property type="entry name" value="Rossmann-like_a/b/a_fold"/>
</dbReference>
<comment type="caution">
    <text evidence="3">The sequence shown here is derived from an EMBL/GenBank/DDBJ whole genome shotgun (WGS) entry which is preliminary data.</text>
</comment>
<dbReference type="InterPro" id="IPR008279">
    <property type="entry name" value="PEP-util_enz_mobile_dom"/>
</dbReference>
<dbReference type="Proteomes" id="UP000178121">
    <property type="component" value="Unassembled WGS sequence"/>
</dbReference>
<proteinExistence type="predicted"/>
<evidence type="ECO:0008006" key="5">
    <source>
        <dbReference type="Google" id="ProtNLM"/>
    </source>
</evidence>
<dbReference type="EMBL" id="MHRI01000030">
    <property type="protein sequence ID" value="OHA20372.1"/>
    <property type="molecule type" value="Genomic_DNA"/>
</dbReference>
<dbReference type="Pfam" id="PF01467">
    <property type="entry name" value="CTP_transf_like"/>
    <property type="match status" value="1"/>
</dbReference>
<dbReference type="PANTHER" id="PTHR43615">
    <property type="entry name" value="PHOSPHOENOLPYRUVATE SYNTHASE-RELATED"/>
    <property type="match status" value="1"/>
</dbReference>
<name>A0A1G2MBE9_9BACT</name>
<dbReference type="InterPro" id="IPR036637">
    <property type="entry name" value="Phosphohistidine_dom_sf"/>
</dbReference>
<accession>A0A1G2MBE9</accession>
<dbReference type="SUPFAM" id="SSF52009">
    <property type="entry name" value="Phosphohistidine domain"/>
    <property type="match status" value="1"/>
</dbReference>
<dbReference type="InterPro" id="IPR004821">
    <property type="entry name" value="Cyt_trans-like"/>
</dbReference>
<dbReference type="GO" id="GO:0016301">
    <property type="term" value="F:kinase activity"/>
    <property type="evidence" value="ECO:0007669"/>
    <property type="project" value="InterPro"/>
</dbReference>
<dbReference type="NCBIfam" id="NF004508">
    <property type="entry name" value="PRK05849.1"/>
    <property type="match status" value="1"/>
</dbReference>
<dbReference type="SUPFAM" id="SSF56059">
    <property type="entry name" value="Glutathione synthetase ATP-binding domain-like"/>
    <property type="match status" value="1"/>
</dbReference>
<reference evidence="3 4" key="1">
    <citation type="journal article" date="2016" name="Nat. Commun.">
        <title>Thousands of microbial genomes shed light on interconnected biogeochemical processes in an aquifer system.</title>
        <authorList>
            <person name="Anantharaman K."/>
            <person name="Brown C.T."/>
            <person name="Hug L.A."/>
            <person name="Sharon I."/>
            <person name="Castelle C.J."/>
            <person name="Probst A.J."/>
            <person name="Thomas B.C."/>
            <person name="Singh A."/>
            <person name="Wilkins M.J."/>
            <person name="Karaoz U."/>
            <person name="Brodie E.L."/>
            <person name="Williams K.H."/>
            <person name="Hubbard S.S."/>
            <person name="Banfield J.F."/>
        </authorList>
    </citation>
    <scope>NUCLEOTIDE SEQUENCE [LARGE SCALE GENOMIC DNA]</scope>
</reference>
<protein>
    <recommendedName>
        <fullName evidence="5">Phosphoenolpyruvate synthase</fullName>
    </recommendedName>
</protein>
<evidence type="ECO:0000259" key="2">
    <source>
        <dbReference type="Pfam" id="PF01467"/>
    </source>
</evidence>
<dbReference type="SUPFAM" id="SSF52374">
    <property type="entry name" value="Nucleotidylyl transferase"/>
    <property type="match status" value="1"/>
</dbReference>
<feature type="domain" description="PEP-utilising enzyme mobile" evidence="1">
    <location>
        <begin position="892"/>
        <end position="959"/>
    </location>
</feature>
<organism evidence="3 4">
    <name type="scientific">Candidatus Taylorbacteria bacterium RIFCSPHIGHO2_01_FULL_51_15</name>
    <dbReference type="NCBI Taxonomy" id="1802304"/>
    <lineage>
        <taxon>Bacteria</taxon>
        <taxon>Candidatus Tayloriibacteriota</taxon>
    </lineage>
</organism>
<dbReference type="PANTHER" id="PTHR43615:SF1">
    <property type="entry name" value="PPDK_N DOMAIN-CONTAINING PROTEIN"/>
    <property type="match status" value="1"/>
</dbReference>